<feature type="binding site" evidence="5">
    <location>
        <position position="172"/>
    </location>
    <ligand>
        <name>S-adenosyl-L-methionine</name>
        <dbReference type="ChEBI" id="CHEBI:59789"/>
    </ligand>
</feature>
<dbReference type="InterPro" id="IPR025784">
    <property type="entry name" value="EFM7"/>
</dbReference>
<dbReference type="EMBL" id="LVVM01002015">
    <property type="protein sequence ID" value="OJA17448.1"/>
    <property type="molecule type" value="Genomic_DNA"/>
</dbReference>
<dbReference type="InterPro" id="IPR019410">
    <property type="entry name" value="Methyltransf_16"/>
</dbReference>
<reference evidence="7 8" key="1">
    <citation type="submission" date="2016-03" db="EMBL/GenBank/DDBJ databases">
        <title>Comparative genomics of the ectomycorrhizal sister species Rhizopogon vinicolor and Rhizopogon vesiculosus (Basidiomycota: Boletales) reveals a divergence of the mating type B locus.</title>
        <authorList>
            <person name="Mujic A.B."/>
            <person name="Kuo A."/>
            <person name="Tritt A."/>
            <person name="Lipzen A."/>
            <person name="Chen C."/>
            <person name="Johnson J."/>
            <person name="Sharma A."/>
            <person name="Barry K."/>
            <person name="Grigoriev I.V."/>
            <person name="Spatafora J.W."/>
        </authorList>
    </citation>
    <scope>NUCLEOTIDE SEQUENCE [LARGE SCALE GENOMIC DNA]</scope>
    <source>
        <strain evidence="7 8">AM-OR11-056</strain>
    </source>
</reference>
<accession>A0A1J8QVG6</accession>
<dbReference type="GO" id="GO:0032259">
    <property type="term" value="P:methylation"/>
    <property type="evidence" value="ECO:0007669"/>
    <property type="project" value="UniProtKB-KW"/>
</dbReference>
<proteinExistence type="inferred from homology"/>
<comment type="similarity">
    <text evidence="5">Belongs to the class I-like SAM-binding methyltransferase superfamily. EFM7 family.</text>
</comment>
<evidence type="ECO:0000256" key="5">
    <source>
        <dbReference type="HAMAP-Rule" id="MF_03223"/>
    </source>
</evidence>
<dbReference type="Pfam" id="PF10294">
    <property type="entry name" value="Methyltransf_16"/>
    <property type="match status" value="1"/>
</dbReference>
<evidence type="ECO:0000313" key="7">
    <source>
        <dbReference type="EMBL" id="OJA17448.1"/>
    </source>
</evidence>
<evidence type="ECO:0000256" key="3">
    <source>
        <dbReference type="ARBA" id="ARBA00022679"/>
    </source>
</evidence>
<evidence type="ECO:0000256" key="1">
    <source>
        <dbReference type="ARBA" id="ARBA00022490"/>
    </source>
</evidence>
<dbReference type="HAMAP" id="MF_03223">
    <property type="entry name" value="Methyltr_EFM7"/>
    <property type="match status" value="1"/>
</dbReference>
<gene>
    <name evidence="5" type="primary">EFM7</name>
    <name evidence="7" type="ORF">AZE42_05940</name>
</gene>
<feature type="binding site" evidence="5">
    <location>
        <position position="111"/>
    </location>
    <ligand>
        <name>S-adenosyl-L-methionine</name>
        <dbReference type="ChEBI" id="CHEBI:59789"/>
    </ligand>
</feature>
<dbReference type="OrthoDB" id="46564at2759"/>
<comment type="function">
    <text evidence="5">S-adenosyl-L-methionine-dependent protein methyltransferase that trimethylates the N-terminal glycine 'Gly-2' of elongation factor 1-alpha, before also catalyzing the mono- and dimethylation of 'Lys-3'.</text>
</comment>
<organism evidence="7 8">
    <name type="scientific">Rhizopogon vesiculosus</name>
    <dbReference type="NCBI Taxonomy" id="180088"/>
    <lineage>
        <taxon>Eukaryota</taxon>
        <taxon>Fungi</taxon>
        <taxon>Dikarya</taxon>
        <taxon>Basidiomycota</taxon>
        <taxon>Agaricomycotina</taxon>
        <taxon>Agaricomycetes</taxon>
        <taxon>Agaricomycetidae</taxon>
        <taxon>Boletales</taxon>
        <taxon>Suillineae</taxon>
        <taxon>Rhizopogonaceae</taxon>
        <taxon>Rhizopogon</taxon>
    </lineage>
</organism>
<evidence type="ECO:0000256" key="4">
    <source>
        <dbReference type="ARBA" id="ARBA00022691"/>
    </source>
</evidence>
<dbReference type="GO" id="GO:0071885">
    <property type="term" value="F:N-terminal protein N-methyltransferase activity"/>
    <property type="evidence" value="ECO:0007669"/>
    <property type="project" value="UniProtKB-UniRule"/>
</dbReference>
<keyword evidence="1 5" id="KW-0963">Cytoplasm</keyword>
<keyword evidence="2 5" id="KW-0489">Methyltransferase</keyword>
<comment type="caution">
    <text evidence="7">The sequence shown here is derived from an EMBL/GenBank/DDBJ whole genome shotgun (WGS) entry which is preliminary data.</text>
</comment>
<feature type="binding site" evidence="5">
    <location>
        <position position="144"/>
    </location>
    <ligand>
        <name>S-adenosyl-L-methionine</name>
        <dbReference type="ChEBI" id="CHEBI:59789"/>
    </ligand>
</feature>
<keyword evidence="8" id="KW-1185">Reference proteome</keyword>
<dbReference type="GO" id="GO:0016279">
    <property type="term" value="F:protein-lysine N-methyltransferase activity"/>
    <property type="evidence" value="ECO:0007669"/>
    <property type="project" value="UniProtKB-UniRule"/>
</dbReference>
<dbReference type="PANTHER" id="PTHR14614">
    <property type="entry name" value="HEPATOCELLULAR CARCINOMA-ASSOCIATED ANTIGEN"/>
    <property type="match status" value="1"/>
</dbReference>
<protein>
    <recommendedName>
        <fullName evidence="5">Protein N-terminal and lysine N-methyltransferase EFM7</fullName>
        <ecNumber evidence="5">2.1.1.-</ecNumber>
    </recommendedName>
    <alternativeName>
        <fullName evidence="5">Elongation factor methyltransferase 7</fullName>
    </alternativeName>
</protein>
<feature type="region of interest" description="Disordered" evidence="6">
    <location>
        <begin position="1"/>
        <end position="26"/>
    </location>
</feature>
<keyword evidence="3 5" id="KW-0808">Transferase</keyword>
<comment type="subcellular location">
    <subcellularLocation>
        <location evidence="5">Cytoplasm</location>
    </subcellularLocation>
</comment>
<dbReference type="SUPFAM" id="SSF53335">
    <property type="entry name" value="S-adenosyl-L-methionine-dependent methyltransferases"/>
    <property type="match status" value="1"/>
</dbReference>
<evidence type="ECO:0000256" key="6">
    <source>
        <dbReference type="SAM" id="MobiDB-lite"/>
    </source>
</evidence>
<feature type="binding site" evidence="5">
    <location>
        <position position="63"/>
    </location>
    <ligand>
        <name>S-adenosyl-L-methionine</name>
        <dbReference type="ChEBI" id="CHEBI:59789"/>
    </ligand>
</feature>
<dbReference type="PROSITE" id="PS51560">
    <property type="entry name" value="SAM_MT_NNT1"/>
    <property type="match status" value="1"/>
</dbReference>
<keyword evidence="4 5" id="KW-0949">S-adenosyl-L-methionine</keyword>
<dbReference type="GO" id="GO:0005737">
    <property type="term" value="C:cytoplasm"/>
    <property type="evidence" value="ECO:0007669"/>
    <property type="project" value="UniProtKB-SubCell"/>
</dbReference>
<dbReference type="Proteomes" id="UP000183567">
    <property type="component" value="Unassembled WGS sequence"/>
</dbReference>
<evidence type="ECO:0000256" key="2">
    <source>
        <dbReference type="ARBA" id="ARBA00022603"/>
    </source>
</evidence>
<dbReference type="STRING" id="180088.A0A1J8QVG6"/>
<feature type="compositionally biased region" description="Pro residues" evidence="6">
    <location>
        <begin position="16"/>
        <end position="26"/>
    </location>
</feature>
<dbReference type="AlphaFoldDB" id="A0A1J8QVG6"/>
<dbReference type="Gene3D" id="3.40.50.150">
    <property type="entry name" value="Vaccinia Virus protein VP39"/>
    <property type="match status" value="1"/>
</dbReference>
<dbReference type="EC" id="2.1.1.-" evidence="5"/>
<feature type="binding site" evidence="5">
    <location>
        <begin position="89"/>
        <end position="91"/>
    </location>
    <ligand>
        <name>S-adenosyl-L-methionine</name>
        <dbReference type="ChEBI" id="CHEBI:59789"/>
    </ligand>
</feature>
<sequence length="284" mass="31452">MQDDQADDLSLGDVFPEPPRPPTPPPTFATYTRSTHKSIENLTLPDLKIRLVGSHPLWAHYLWNAALALASYIDSNPEIAHNCCVLELGAGGGLPGLVAAQNGATKVVSTDYPESALIDNLKFNMRQNLTLDEQDRVDTQGYIWGHSVDDIMRALPDTTDASNPGFHLIILSDLIFNHSQHDALLKTCDMCLASRSTSDNASVEPCVLVFYSHHRPHLADRDLGFFRKAQAAGWACEEIVTRRYPPMFPEDPGEEEVRATVHGWRMTRGASAIFFTKISDLADK</sequence>
<evidence type="ECO:0000313" key="8">
    <source>
        <dbReference type="Proteomes" id="UP000183567"/>
    </source>
</evidence>
<dbReference type="InterPro" id="IPR029063">
    <property type="entry name" value="SAM-dependent_MTases_sf"/>
</dbReference>
<name>A0A1J8QVG6_9AGAM</name>
<dbReference type="PANTHER" id="PTHR14614:SF10">
    <property type="entry name" value="PROTEIN N-TERMINAL AND LYSINE N-METHYLTRANSFERASE EFM7"/>
    <property type="match status" value="1"/>
</dbReference>